<sequence length="75" mass="8400">MIDAYGEFVIVGGAAVNGQRASTGGRDRDLDLLLRQTDANLERLIDVQLNWLRFNDTRIANSRKRAQKSRIVDGV</sequence>
<protein>
    <submittedName>
        <fullName evidence="1">Uncharacterized protein</fullName>
    </submittedName>
</protein>
<dbReference type="KEGG" id="sfd:USDA257_c56730"/>
<dbReference type="EMBL" id="CP003563">
    <property type="protein sequence ID" value="AFL54186.1"/>
    <property type="molecule type" value="Genomic_DNA"/>
</dbReference>
<evidence type="ECO:0000313" key="2">
    <source>
        <dbReference type="Proteomes" id="UP000006180"/>
    </source>
</evidence>
<gene>
    <name evidence="1" type="ORF">USDA257_c56730</name>
</gene>
<evidence type="ECO:0000313" key="1">
    <source>
        <dbReference type="EMBL" id="AFL54186.1"/>
    </source>
</evidence>
<dbReference type="Proteomes" id="UP000006180">
    <property type="component" value="Chromosome"/>
</dbReference>
<reference evidence="1 2" key="1">
    <citation type="journal article" date="2012" name="J. Bacteriol.">
        <title>Complete genome sequence of the broad-host-range strain Sinorhizobium fredii USDA257.</title>
        <authorList>
            <person name="Schuldes J."/>
            <person name="Rodriguez Orbegoso M."/>
            <person name="Schmeisser C."/>
            <person name="Krishnan H.B."/>
            <person name="Daniel R."/>
            <person name="Streit W.R."/>
        </authorList>
    </citation>
    <scope>NUCLEOTIDE SEQUENCE [LARGE SCALE GENOMIC DNA]</scope>
    <source>
        <strain evidence="1 2">USDA 257</strain>
    </source>
</reference>
<proteinExistence type="predicted"/>
<name>I3XE80_SINF2</name>
<organism evidence="1 2">
    <name type="scientific">Sinorhizobium fredii (strain USDA 257)</name>
    <dbReference type="NCBI Taxonomy" id="1185652"/>
    <lineage>
        <taxon>Bacteria</taxon>
        <taxon>Pseudomonadati</taxon>
        <taxon>Pseudomonadota</taxon>
        <taxon>Alphaproteobacteria</taxon>
        <taxon>Hyphomicrobiales</taxon>
        <taxon>Rhizobiaceae</taxon>
        <taxon>Sinorhizobium/Ensifer group</taxon>
        <taxon>Sinorhizobium</taxon>
    </lineage>
</organism>
<accession>I3XE80</accession>
<dbReference type="AlphaFoldDB" id="I3XE80"/>
<dbReference type="HOGENOM" id="CLU_2669089_0_0_5"/>